<dbReference type="InterPro" id="IPR013103">
    <property type="entry name" value="RVT_2"/>
</dbReference>
<sequence>MYDAKFNSLDEKAHSTILLSLSDEVLYEVADEETAAGFEECDARLMMKMLLYSVLVSLPPSACHQASGNFGYSTVGLSIRSQDEAGIEHKEAKEKEDIKIDRSRDLEDLKKNLISLGVFDSKGFKYMSENGVLRVSKEFGGYEALKVSGGLLDNHKVAILCFVGALGMGKQKRMTWVFMMKHKSEAFEKFKHWKILIENQTGRKIKRLRTDNVKESLPPLLIARIQLKFGTGKPAEIKTLRVFGCPRVLSVGDGMLNREHKGIFYGDTVDGLKLAECGHHREKKSFLAEMWTFDEDHSMGEEIEFLSRTFNGALVKLPEGRKVVGCTFGAKNLAKGGIDYNEIFSQCKSFIYSCVTYLSSTMIGNSKQLDVKTAFLHGDLEEEIYMSQPEGFIVQSKEDYVWHRRDHLSTYSCTLRICLAKELEEIKKLRIILNHGSIGNAVKRIFRYLKGTSDVGLIYGGEREYLVAGYSDSDYAADLDARRSLTGYVFTIGSSVILGFPQDQAIVSLSIDECLSVFLAKNMLP</sequence>
<gene>
    <name evidence="2" type="ORF">Tco_0908653</name>
</gene>
<accession>A0ABQ5CR32</accession>
<dbReference type="EMBL" id="BQNB010014456">
    <property type="protein sequence ID" value="GJT28378.1"/>
    <property type="molecule type" value="Genomic_DNA"/>
</dbReference>
<dbReference type="PANTHER" id="PTHR11439">
    <property type="entry name" value="GAG-POL-RELATED RETROTRANSPOSON"/>
    <property type="match status" value="1"/>
</dbReference>
<dbReference type="Pfam" id="PF07727">
    <property type="entry name" value="RVT_2"/>
    <property type="match status" value="1"/>
</dbReference>
<name>A0ABQ5CR32_9ASTR</name>
<evidence type="ECO:0000313" key="3">
    <source>
        <dbReference type="Proteomes" id="UP001151760"/>
    </source>
</evidence>
<dbReference type="Proteomes" id="UP001151760">
    <property type="component" value="Unassembled WGS sequence"/>
</dbReference>
<evidence type="ECO:0000313" key="2">
    <source>
        <dbReference type="EMBL" id="GJT28378.1"/>
    </source>
</evidence>
<keyword evidence="3" id="KW-1185">Reference proteome</keyword>
<comment type="caution">
    <text evidence="2">The sequence shown here is derived from an EMBL/GenBank/DDBJ whole genome shotgun (WGS) entry which is preliminary data.</text>
</comment>
<reference evidence="2" key="1">
    <citation type="journal article" date="2022" name="Int. J. Mol. Sci.">
        <title>Draft Genome of Tanacetum Coccineum: Genomic Comparison of Closely Related Tanacetum-Family Plants.</title>
        <authorList>
            <person name="Yamashiro T."/>
            <person name="Shiraishi A."/>
            <person name="Nakayama K."/>
            <person name="Satake H."/>
        </authorList>
    </citation>
    <scope>NUCLEOTIDE SEQUENCE</scope>
</reference>
<proteinExistence type="predicted"/>
<protein>
    <submittedName>
        <fullName evidence="2">Retrovirus-related pol polyprotein from transposon TNT 1-94</fullName>
    </submittedName>
</protein>
<evidence type="ECO:0000259" key="1">
    <source>
        <dbReference type="Pfam" id="PF07727"/>
    </source>
</evidence>
<reference evidence="2" key="2">
    <citation type="submission" date="2022-01" db="EMBL/GenBank/DDBJ databases">
        <authorList>
            <person name="Yamashiro T."/>
            <person name="Shiraishi A."/>
            <person name="Satake H."/>
            <person name="Nakayama K."/>
        </authorList>
    </citation>
    <scope>NUCLEOTIDE SEQUENCE</scope>
</reference>
<feature type="domain" description="Reverse transcriptase Ty1/copia-type" evidence="1">
    <location>
        <begin position="336"/>
        <end position="403"/>
    </location>
</feature>
<organism evidence="2 3">
    <name type="scientific">Tanacetum coccineum</name>
    <dbReference type="NCBI Taxonomy" id="301880"/>
    <lineage>
        <taxon>Eukaryota</taxon>
        <taxon>Viridiplantae</taxon>
        <taxon>Streptophyta</taxon>
        <taxon>Embryophyta</taxon>
        <taxon>Tracheophyta</taxon>
        <taxon>Spermatophyta</taxon>
        <taxon>Magnoliopsida</taxon>
        <taxon>eudicotyledons</taxon>
        <taxon>Gunneridae</taxon>
        <taxon>Pentapetalae</taxon>
        <taxon>asterids</taxon>
        <taxon>campanulids</taxon>
        <taxon>Asterales</taxon>
        <taxon>Asteraceae</taxon>
        <taxon>Asteroideae</taxon>
        <taxon>Anthemideae</taxon>
        <taxon>Anthemidinae</taxon>
        <taxon>Tanacetum</taxon>
    </lineage>
</organism>